<dbReference type="GO" id="GO:0022857">
    <property type="term" value="F:transmembrane transporter activity"/>
    <property type="evidence" value="ECO:0007669"/>
    <property type="project" value="InterPro"/>
</dbReference>
<keyword evidence="4 7" id="KW-1133">Transmembrane helix</keyword>
<evidence type="ECO:0000256" key="1">
    <source>
        <dbReference type="ARBA" id="ARBA00004141"/>
    </source>
</evidence>
<keyword evidence="9" id="KW-1185">Reference proteome</keyword>
<evidence type="ECO:0000259" key="8">
    <source>
        <dbReference type="PROSITE" id="PS50850"/>
    </source>
</evidence>
<accession>A0AAF3J1D1</accession>
<feature type="transmembrane region" description="Helical" evidence="7">
    <location>
        <begin position="426"/>
        <end position="451"/>
    </location>
</feature>
<comment type="similarity">
    <text evidence="6">Belongs to the major facilitator superfamily. Spinster (TC 2.A.1.49) family.</text>
</comment>
<dbReference type="PANTHER" id="PTHR23505:SF79">
    <property type="entry name" value="PROTEIN SPINSTER"/>
    <property type="match status" value="1"/>
</dbReference>
<dbReference type="Proteomes" id="UP000887575">
    <property type="component" value="Unassembled WGS sequence"/>
</dbReference>
<dbReference type="CDD" id="cd17328">
    <property type="entry name" value="MFS_spinster_like"/>
    <property type="match status" value="1"/>
</dbReference>
<dbReference type="AlphaFoldDB" id="A0AAF3J1D1"/>
<dbReference type="InterPro" id="IPR011701">
    <property type="entry name" value="MFS"/>
</dbReference>
<dbReference type="InterPro" id="IPR036259">
    <property type="entry name" value="MFS_trans_sf"/>
</dbReference>
<evidence type="ECO:0000256" key="5">
    <source>
        <dbReference type="ARBA" id="ARBA00023136"/>
    </source>
</evidence>
<evidence type="ECO:0000313" key="10">
    <source>
        <dbReference type="WBParaSite" id="MBELARI_LOCUS10117"/>
    </source>
</evidence>
<dbReference type="WBParaSite" id="MBELARI_LOCUS10117">
    <property type="protein sequence ID" value="MBELARI_LOCUS10117"/>
    <property type="gene ID" value="MBELARI_LOCUS10117"/>
</dbReference>
<dbReference type="PROSITE" id="PS50850">
    <property type="entry name" value="MFS"/>
    <property type="match status" value="1"/>
</dbReference>
<feature type="transmembrane region" description="Helical" evidence="7">
    <location>
        <begin position="60"/>
        <end position="80"/>
    </location>
</feature>
<dbReference type="PANTHER" id="PTHR23505">
    <property type="entry name" value="SPINSTER"/>
    <property type="match status" value="1"/>
</dbReference>
<dbReference type="InterPro" id="IPR020846">
    <property type="entry name" value="MFS_dom"/>
</dbReference>
<feature type="domain" description="Major facilitator superfamily (MFS) profile" evidence="8">
    <location>
        <begin position="22"/>
        <end position="452"/>
    </location>
</feature>
<keyword evidence="3 7" id="KW-0812">Transmembrane</keyword>
<feature type="transmembrane region" description="Helical" evidence="7">
    <location>
        <begin position="20"/>
        <end position="40"/>
    </location>
</feature>
<evidence type="ECO:0000256" key="3">
    <source>
        <dbReference type="ARBA" id="ARBA00022692"/>
    </source>
</evidence>
<evidence type="ECO:0000256" key="4">
    <source>
        <dbReference type="ARBA" id="ARBA00022989"/>
    </source>
</evidence>
<dbReference type="Gene3D" id="1.20.1250.20">
    <property type="entry name" value="MFS general substrate transporter like domains"/>
    <property type="match status" value="1"/>
</dbReference>
<reference evidence="10" key="1">
    <citation type="submission" date="2024-02" db="UniProtKB">
        <authorList>
            <consortium name="WormBaseParasite"/>
        </authorList>
    </citation>
    <scope>IDENTIFICATION</scope>
</reference>
<feature type="transmembrane region" description="Helical" evidence="7">
    <location>
        <begin position="321"/>
        <end position="338"/>
    </location>
</feature>
<feature type="transmembrane region" description="Helical" evidence="7">
    <location>
        <begin position="280"/>
        <end position="300"/>
    </location>
</feature>
<keyword evidence="2" id="KW-0813">Transport</keyword>
<keyword evidence="5 7" id="KW-0472">Membrane</keyword>
<feature type="transmembrane region" description="Helical" evidence="7">
    <location>
        <begin position="151"/>
        <end position="170"/>
    </location>
</feature>
<name>A0AAF3J1D1_9BILA</name>
<evidence type="ECO:0000256" key="7">
    <source>
        <dbReference type="SAM" id="Phobius"/>
    </source>
</evidence>
<dbReference type="GO" id="GO:0016020">
    <property type="term" value="C:membrane"/>
    <property type="evidence" value="ECO:0007669"/>
    <property type="project" value="UniProtKB-SubCell"/>
</dbReference>
<dbReference type="SUPFAM" id="SSF103473">
    <property type="entry name" value="MFS general substrate transporter"/>
    <property type="match status" value="1"/>
</dbReference>
<comment type="subcellular location">
    <subcellularLocation>
        <location evidence="1">Membrane</location>
        <topology evidence="1">Multi-pass membrane protein</topology>
    </subcellularLocation>
</comment>
<dbReference type="Pfam" id="PF07690">
    <property type="entry name" value="MFS_1"/>
    <property type="match status" value="1"/>
</dbReference>
<feature type="transmembrane region" description="Helical" evidence="7">
    <location>
        <begin position="350"/>
        <end position="374"/>
    </location>
</feature>
<proteinExistence type="inferred from homology"/>
<dbReference type="InterPro" id="IPR044770">
    <property type="entry name" value="MFS_spinster-like"/>
</dbReference>
<protein>
    <recommendedName>
        <fullName evidence="8">Major facilitator superfamily (MFS) profile domain-containing protein</fullName>
    </recommendedName>
</protein>
<evidence type="ECO:0000313" key="9">
    <source>
        <dbReference type="Proteomes" id="UP000887575"/>
    </source>
</evidence>
<evidence type="ECO:0000256" key="2">
    <source>
        <dbReference type="ARBA" id="ARBA00022448"/>
    </source>
</evidence>
<feature type="transmembrane region" description="Helical" evidence="7">
    <location>
        <begin position="87"/>
        <end position="106"/>
    </location>
</feature>
<feature type="transmembrane region" description="Helical" evidence="7">
    <location>
        <begin position="176"/>
        <end position="198"/>
    </location>
</feature>
<sequence>MGYHGDAGPEDEQVPLWRRCAGLVILTLLHAMTYADRFGIAGVLPKLMKFYDINNSQSGLLSTLFMAATIVGSPIAGYFGDRYNRKMIMFVGGIFWVLIMVATSFVPEDMFWLFMVLRCIDGFSDNIVYACAPSLIADYFFGKYRNYAFMVFYYGLNFGGQFGAIFATVIADEYPWQWSLRLVPAITAVLLVFLFFVIQEPPRIKKEGRIKDTGLLGDVKYLLSKKTYIFVCLTRGMIAHTSGVSAWWNPDIVSNTMEWYKNISMEKYNNTFHNVNYKNYVIISMCAASVVGIAGNTILVNIAEAWKKGRGVFKNRQNFRAPAIMIIICLCFMAPNIYGQQMLLLVDLFLFLASQLFSMFWGGSFFVLATDIIYSVTTRDRRATTIMYCYLFEHTIGDGPGPYIAGAIADAFRGDKEDHKSEVWSLLNAFHFSMACVVPAIIFSICVFIFMKDDYQKNLEDEEAIEGLKLIL</sequence>
<organism evidence="9 10">
    <name type="scientific">Mesorhabditis belari</name>
    <dbReference type="NCBI Taxonomy" id="2138241"/>
    <lineage>
        <taxon>Eukaryota</taxon>
        <taxon>Metazoa</taxon>
        <taxon>Ecdysozoa</taxon>
        <taxon>Nematoda</taxon>
        <taxon>Chromadorea</taxon>
        <taxon>Rhabditida</taxon>
        <taxon>Rhabditina</taxon>
        <taxon>Rhabditomorpha</taxon>
        <taxon>Rhabditoidea</taxon>
        <taxon>Rhabditidae</taxon>
        <taxon>Mesorhabditinae</taxon>
        <taxon>Mesorhabditis</taxon>
    </lineage>
</organism>
<evidence type="ECO:0000256" key="6">
    <source>
        <dbReference type="ARBA" id="ARBA00024338"/>
    </source>
</evidence>